<name>A0A239GGR4_9BACT</name>
<dbReference type="PROSITE" id="PS51257">
    <property type="entry name" value="PROKAR_LIPOPROTEIN"/>
    <property type="match status" value="1"/>
</dbReference>
<evidence type="ECO:0000313" key="3">
    <source>
        <dbReference type="Proteomes" id="UP000198432"/>
    </source>
</evidence>
<dbReference type="AlphaFoldDB" id="A0A239GGR4"/>
<feature type="chain" id="PRO_5013099690" evidence="1">
    <location>
        <begin position="27"/>
        <end position="136"/>
    </location>
</feature>
<dbReference type="EMBL" id="FZOQ01000011">
    <property type="protein sequence ID" value="SNS68397.1"/>
    <property type="molecule type" value="Genomic_DNA"/>
</dbReference>
<dbReference type="RefSeq" id="WP_089319620.1">
    <property type="nucleotide sequence ID" value="NZ_FZOQ01000011.1"/>
</dbReference>
<keyword evidence="3" id="KW-1185">Reference proteome</keyword>
<keyword evidence="1" id="KW-0732">Signal</keyword>
<evidence type="ECO:0000313" key="2">
    <source>
        <dbReference type="EMBL" id="SNS68397.1"/>
    </source>
</evidence>
<dbReference type="Proteomes" id="UP000198432">
    <property type="component" value="Unassembled WGS sequence"/>
</dbReference>
<feature type="signal peptide" evidence="1">
    <location>
        <begin position="1"/>
        <end position="26"/>
    </location>
</feature>
<gene>
    <name evidence="2" type="ORF">SAMN06296052_11158</name>
</gene>
<evidence type="ECO:0000256" key="1">
    <source>
        <dbReference type="SAM" id="SignalP"/>
    </source>
</evidence>
<accession>A0A239GGR4</accession>
<sequence>MTGKRLHLPALLFAVILFACLSAAFAQESTKKKVKVIPVVAGWANNSVNAVIFRRNALVTHHNTQYMAFYDPGTVPGARQAKARLGEMGSKTQPLERTASDAHNAISMMIDGEGLADSKPEMVRMLEWKPTWQTPQ</sequence>
<organism evidence="2 3">
    <name type="scientific">Pontibacter ummariensis</name>
    <dbReference type="NCBI Taxonomy" id="1610492"/>
    <lineage>
        <taxon>Bacteria</taxon>
        <taxon>Pseudomonadati</taxon>
        <taxon>Bacteroidota</taxon>
        <taxon>Cytophagia</taxon>
        <taxon>Cytophagales</taxon>
        <taxon>Hymenobacteraceae</taxon>
        <taxon>Pontibacter</taxon>
    </lineage>
</organism>
<reference evidence="3" key="1">
    <citation type="submission" date="2017-06" db="EMBL/GenBank/DDBJ databases">
        <authorList>
            <person name="Varghese N."/>
            <person name="Submissions S."/>
        </authorList>
    </citation>
    <scope>NUCLEOTIDE SEQUENCE [LARGE SCALE GENOMIC DNA]</scope>
    <source>
        <strain evidence="3">NKM1</strain>
    </source>
</reference>
<protein>
    <submittedName>
        <fullName evidence="2">Uncharacterized protein</fullName>
    </submittedName>
</protein>
<proteinExistence type="predicted"/>
<dbReference type="OrthoDB" id="223410at2"/>